<organism evidence="2 3">
    <name type="scientific">Gigaspora margarita</name>
    <dbReference type="NCBI Taxonomy" id="4874"/>
    <lineage>
        <taxon>Eukaryota</taxon>
        <taxon>Fungi</taxon>
        <taxon>Fungi incertae sedis</taxon>
        <taxon>Mucoromycota</taxon>
        <taxon>Glomeromycotina</taxon>
        <taxon>Glomeromycetes</taxon>
        <taxon>Diversisporales</taxon>
        <taxon>Gigasporaceae</taxon>
        <taxon>Gigaspora</taxon>
    </lineage>
</organism>
<evidence type="ECO:0000256" key="1">
    <source>
        <dbReference type="SAM" id="MobiDB-lite"/>
    </source>
</evidence>
<reference evidence="2 3" key="1">
    <citation type="submission" date="2021-06" db="EMBL/GenBank/DDBJ databases">
        <authorList>
            <person name="Kallberg Y."/>
            <person name="Tangrot J."/>
            <person name="Rosling A."/>
        </authorList>
    </citation>
    <scope>NUCLEOTIDE SEQUENCE [LARGE SCALE GENOMIC DNA]</scope>
    <source>
        <strain evidence="2 3">120-4 pot B 10/14</strain>
    </source>
</reference>
<protein>
    <submittedName>
        <fullName evidence="2">10568_t:CDS:1</fullName>
    </submittedName>
</protein>
<keyword evidence="3" id="KW-1185">Reference proteome</keyword>
<accession>A0ABN7VAZ2</accession>
<comment type="caution">
    <text evidence="2">The sequence shown here is derived from an EMBL/GenBank/DDBJ whole genome shotgun (WGS) entry which is preliminary data.</text>
</comment>
<evidence type="ECO:0000313" key="3">
    <source>
        <dbReference type="Proteomes" id="UP000789901"/>
    </source>
</evidence>
<gene>
    <name evidence="2" type="ORF">GMARGA_LOCUS16039</name>
</gene>
<feature type="compositionally biased region" description="Acidic residues" evidence="1">
    <location>
        <begin position="119"/>
        <end position="135"/>
    </location>
</feature>
<proteinExistence type="predicted"/>
<feature type="region of interest" description="Disordered" evidence="1">
    <location>
        <begin position="85"/>
        <end position="104"/>
    </location>
</feature>
<evidence type="ECO:0000313" key="2">
    <source>
        <dbReference type="EMBL" id="CAG8747606.1"/>
    </source>
</evidence>
<feature type="region of interest" description="Disordered" evidence="1">
    <location>
        <begin position="116"/>
        <end position="144"/>
    </location>
</feature>
<dbReference type="Proteomes" id="UP000789901">
    <property type="component" value="Unassembled WGS sequence"/>
</dbReference>
<feature type="non-terminal residue" evidence="2">
    <location>
        <position position="1"/>
    </location>
</feature>
<dbReference type="EMBL" id="CAJVQB010011421">
    <property type="protein sequence ID" value="CAG8747606.1"/>
    <property type="molecule type" value="Genomic_DNA"/>
</dbReference>
<feature type="non-terminal residue" evidence="2">
    <location>
        <position position="212"/>
    </location>
</feature>
<sequence length="212" mass="24034">SSHPPPPKEEKFLGITKQDTPLRCYSMLQNRVTKSAAVHTPHFDGQADMMTQEQRARYNEMIQKVSAKELTNLAPALDPEVNQNVLNSSADQGPSNPNLSDLTSDNEIGEAAILRELNQEEEETNEEVKEETEDKTEEKTDSTNRPNISKVINLVKNTIYNTLFNYFDSPPDSVLLAKYAYIKDEESLNSSQESNNKNKLKEKTISFFKLHL</sequence>
<name>A0ABN7VAZ2_GIGMA</name>